<feature type="domain" description="Glycosyl transferase family 1" evidence="1">
    <location>
        <begin position="183"/>
        <end position="346"/>
    </location>
</feature>
<protein>
    <submittedName>
        <fullName evidence="3">Glycosyl transferase family 1</fullName>
    </submittedName>
</protein>
<gene>
    <name evidence="3" type="ORF">GCM10010993_08170</name>
</gene>
<dbReference type="EMBL" id="BMFD01000002">
    <property type="protein sequence ID" value="GGC31559.1"/>
    <property type="molecule type" value="Genomic_DNA"/>
</dbReference>
<evidence type="ECO:0000313" key="3">
    <source>
        <dbReference type="EMBL" id="GGC31559.1"/>
    </source>
</evidence>
<evidence type="ECO:0000313" key="4">
    <source>
        <dbReference type="Proteomes" id="UP000635885"/>
    </source>
</evidence>
<keyword evidence="4" id="KW-1185">Reference proteome</keyword>
<dbReference type="GO" id="GO:0016740">
    <property type="term" value="F:transferase activity"/>
    <property type="evidence" value="ECO:0007669"/>
    <property type="project" value="UniProtKB-KW"/>
</dbReference>
<dbReference type="PANTHER" id="PTHR12526">
    <property type="entry name" value="GLYCOSYLTRANSFERASE"/>
    <property type="match status" value="1"/>
</dbReference>
<dbReference type="SUPFAM" id="SSF53756">
    <property type="entry name" value="UDP-Glycosyltransferase/glycogen phosphorylase"/>
    <property type="match status" value="1"/>
</dbReference>
<comment type="caution">
    <text evidence="3">The sequence shown here is derived from an EMBL/GenBank/DDBJ whole genome shotgun (WGS) entry which is preliminary data.</text>
</comment>
<evidence type="ECO:0000259" key="1">
    <source>
        <dbReference type="Pfam" id="PF00534"/>
    </source>
</evidence>
<sequence>MTMIRILHCIETIATGGVEQVRLTLVKGLDKEKYEHKIICTWEGGAIAEELKGEGVELIPIGGFAQPLEWSKHKEVLKIIKTFKPHIIHGAIYEGMAMAAVGGVLGKVPVVIMEETSHPISRSKKAIYLQRLFAKAADKVIGIAPSVVKYLKDTVKLPKSKVVLINNGVNLPRKVSLEEQNQLKTTLGISSDDIIIGSAGRFYNEVKRFTDILETIKLVNNPNLKLLLLGQGQDQELILNKAKELNLEQQLIMPGFQSDTAPYYQIMDIFCIASAHEGFGLVAAEAMLHSLPVIATRVGGLQDVVIDQETGFQVPAFNPSAIAEKLQVLINNPQLRIEMGKAGHKRATQHYTADRYCQQVENLYLSLLKQKGILSI</sequence>
<evidence type="ECO:0000259" key="2">
    <source>
        <dbReference type="Pfam" id="PF13439"/>
    </source>
</evidence>
<accession>A0ABQ1LZ01</accession>
<dbReference type="Gene3D" id="3.40.50.2000">
    <property type="entry name" value="Glycogen Phosphorylase B"/>
    <property type="match status" value="2"/>
</dbReference>
<dbReference type="InterPro" id="IPR001296">
    <property type="entry name" value="Glyco_trans_1"/>
</dbReference>
<feature type="domain" description="Glycosyltransferase subfamily 4-like N-terminal" evidence="2">
    <location>
        <begin position="16"/>
        <end position="171"/>
    </location>
</feature>
<reference evidence="4" key="1">
    <citation type="journal article" date="2019" name="Int. J. Syst. Evol. Microbiol.">
        <title>The Global Catalogue of Microorganisms (GCM) 10K type strain sequencing project: providing services to taxonomists for standard genome sequencing and annotation.</title>
        <authorList>
            <consortium name="The Broad Institute Genomics Platform"/>
            <consortium name="The Broad Institute Genome Sequencing Center for Infectious Disease"/>
            <person name="Wu L."/>
            <person name="Ma J."/>
        </authorList>
    </citation>
    <scope>NUCLEOTIDE SEQUENCE [LARGE SCALE GENOMIC DNA]</scope>
    <source>
        <strain evidence="4">CGMCC 1.12479</strain>
    </source>
</reference>
<dbReference type="Pfam" id="PF00534">
    <property type="entry name" value="Glycos_transf_1"/>
    <property type="match status" value="1"/>
</dbReference>
<dbReference type="Proteomes" id="UP000635885">
    <property type="component" value="Unassembled WGS sequence"/>
</dbReference>
<dbReference type="InterPro" id="IPR028098">
    <property type="entry name" value="Glyco_trans_4-like_N"/>
</dbReference>
<name>A0ABQ1LZ01_9BACT</name>
<proteinExistence type="predicted"/>
<organism evidence="3 4">
    <name type="scientific">Belliella aquatica</name>
    <dbReference type="NCBI Taxonomy" id="1323734"/>
    <lineage>
        <taxon>Bacteria</taxon>
        <taxon>Pseudomonadati</taxon>
        <taxon>Bacteroidota</taxon>
        <taxon>Cytophagia</taxon>
        <taxon>Cytophagales</taxon>
        <taxon>Cyclobacteriaceae</taxon>
        <taxon>Belliella</taxon>
    </lineage>
</organism>
<keyword evidence="3" id="KW-0808">Transferase</keyword>
<dbReference type="Pfam" id="PF13439">
    <property type="entry name" value="Glyco_transf_4"/>
    <property type="match status" value="1"/>
</dbReference>